<sequence length="120" mass="13795">MPGSHGTIFKLSADFQNLRDPTCNDKKIVGIMGLVLQCVEFSHRVSTTHHTRTDFTQKHSDFRHLANPLEIKREFRVIPFRVSVTSLYDLLHVTFNRLRARLSSGNTPHPRKLAQDDPKC</sequence>
<proteinExistence type="predicted"/>
<keyword evidence="2" id="KW-1185">Reference proteome</keyword>
<reference evidence="1 2" key="1">
    <citation type="submission" date="2021-06" db="EMBL/GenBank/DDBJ databases">
        <authorList>
            <person name="Palmer J.M."/>
        </authorList>
    </citation>
    <scope>NUCLEOTIDE SEQUENCE [LARGE SCALE GENOMIC DNA]</scope>
    <source>
        <strain evidence="2">if_2019</strain>
        <tissue evidence="1">Muscle</tissue>
    </source>
</reference>
<comment type="caution">
    <text evidence="1">The sequence shown here is derived from an EMBL/GenBank/DDBJ whole genome shotgun (WGS) entry which is preliminary data.</text>
</comment>
<evidence type="ECO:0000313" key="1">
    <source>
        <dbReference type="EMBL" id="MEQ2221268.1"/>
    </source>
</evidence>
<organism evidence="1 2">
    <name type="scientific">Ilyodon furcidens</name>
    <name type="common">goldbreast splitfin</name>
    <dbReference type="NCBI Taxonomy" id="33524"/>
    <lineage>
        <taxon>Eukaryota</taxon>
        <taxon>Metazoa</taxon>
        <taxon>Chordata</taxon>
        <taxon>Craniata</taxon>
        <taxon>Vertebrata</taxon>
        <taxon>Euteleostomi</taxon>
        <taxon>Actinopterygii</taxon>
        <taxon>Neopterygii</taxon>
        <taxon>Teleostei</taxon>
        <taxon>Neoteleostei</taxon>
        <taxon>Acanthomorphata</taxon>
        <taxon>Ovalentaria</taxon>
        <taxon>Atherinomorphae</taxon>
        <taxon>Cyprinodontiformes</taxon>
        <taxon>Goodeidae</taxon>
        <taxon>Ilyodon</taxon>
    </lineage>
</organism>
<name>A0ABV0SL17_9TELE</name>
<gene>
    <name evidence="1" type="ORF">ILYODFUR_014003</name>
</gene>
<evidence type="ECO:0000313" key="2">
    <source>
        <dbReference type="Proteomes" id="UP001482620"/>
    </source>
</evidence>
<protein>
    <submittedName>
        <fullName evidence="1">Uncharacterized protein</fullName>
    </submittedName>
</protein>
<dbReference type="EMBL" id="JAHRIQ010001164">
    <property type="protein sequence ID" value="MEQ2221268.1"/>
    <property type="molecule type" value="Genomic_DNA"/>
</dbReference>
<accession>A0ABV0SL17</accession>
<dbReference type="Proteomes" id="UP001482620">
    <property type="component" value="Unassembled WGS sequence"/>
</dbReference>